<evidence type="ECO:0000313" key="2">
    <source>
        <dbReference type="Proteomes" id="UP001552299"/>
    </source>
</evidence>
<accession>A0ABD0U983</accession>
<protein>
    <submittedName>
        <fullName evidence="1">Uncharacterized protein</fullName>
    </submittedName>
</protein>
<sequence>MRCRGWWERKQRVREMKRKRESRWMIASRYGRGRGVEEAMGLTRGLESFLRSFFRRLQLNSGRMEEGEKELQLRVGIAFVIENDGGKEGLLIDMRRHAMAY</sequence>
<dbReference type="Proteomes" id="UP001552299">
    <property type="component" value="Unassembled WGS sequence"/>
</dbReference>
<gene>
    <name evidence="1" type="ORF">M5K25_020124</name>
</gene>
<evidence type="ECO:0000313" key="1">
    <source>
        <dbReference type="EMBL" id="KAL0909273.1"/>
    </source>
</evidence>
<reference evidence="1 2" key="1">
    <citation type="journal article" date="2024" name="Plant Biotechnol. J.">
        <title>Dendrobium thyrsiflorum genome and its molecular insights into genes involved in important horticultural traits.</title>
        <authorList>
            <person name="Chen B."/>
            <person name="Wang J.Y."/>
            <person name="Zheng P.J."/>
            <person name="Li K.L."/>
            <person name="Liang Y.M."/>
            <person name="Chen X.F."/>
            <person name="Zhang C."/>
            <person name="Zhao X."/>
            <person name="He X."/>
            <person name="Zhang G.Q."/>
            <person name="Liu Z.J."/>
            <person name="Xu Q."/>
        </authorList>
    </citation>
    <scope>NUCLEOTIDE SEQUENCE [LARGE SCALE GENOMIC DNA]</scope>
    <source>
        <strain evidence="1">GZMU011</strain>
    </source>
</reference>
<proteinExistence type="predicted"/>
<dbReference type="AlphaFoldDB" id="A0ABD0U983"/>
<dbReference type="EMBL" id="JANQDX010000016">
    <property type="protein sequence ID" value="KAL0909273.1"/>
    <property type="molecule type" value="Genomic_DNA"/>
</dbReference>
<organism evidence="1 2">
    <name type="scientific">Dendrobium thyrsiflorum</name>
    <name type="common">Pinecone-like raceme dendrobium</name>
    <name type="synonym">Orchid</name>
    <dbReference type="NCBI Taxonomy" id="117978"/>
    <lineage>
        <taxon>Eukaryota</taxon>
        <taxon>Viridiplantae</taxon>
        <taxon>Streptophyta</taxon>
        <taxon>Embryophyta</taxon>
        <taxon>Tracheophyta</taxon>
        <taxon>Spermatophyta</taxon>
        <taxon>Magnoliopsida</taxon>
        <taxon>Liliopsida</taxon>
        <taxon>Asparagales</taxon>
        <taxon>Orchidaceae</taxon>
        <taxon>Epidendroideae</taxon>
        <taxon>Malaxideae</taxon>
        <taxon>Dendrobiinae</taxon>
        <taxon>Dendrobium</taxon>
    </lineage>
</organism>
<keyword evidence="2" id="KW-1185">Reference proteome</keyword>
<name>A0ABD0U983_DENTH</name>
<comment type="caution">
    <text evidence="1">The sequence shown here is derived from an EMBL/GenBank/DDBJ whole genome shotgun (WGS) entry which is preliminary data.</text>
</comment>